<evidence type="ECO:0000313" key="4">
    <source>
        <dbReference type="RefSeq" id="XP_028155040.1"/>
    </source>
</evidence>
<keyword evidence="1" id="KW-0732">Signal</keyword>
<dbReference type="KEGG" id="dvv:114348735"/>
<evidence type="ECO:0000256" key="1">
    <source>
        <dbReference type="SAM" id="SignalP"/>
    </source>
</evidence>
<dbReference type="GeneID" id="114348735"/>
<name>A0A6P7HHA0_DIAVI</name>
<dbReference type="RefSeq" id="XP_028155040.1">
    <property type="nucleotide sequence ID" value="XM_028299239.1"/>
</dbReference>
<dbReference type="EnsemblMetazoa" id="XM_028299239.1">
    <property type="protein sequence ID" value="XP_028155040.1"/>
    <property type="gene ID" value="LOC114348735"/>
</dbReference>
<keyword evidence="3" id="KW-1185">Reference proteome</keyword>
<feature type="signal peptide" evidence="1">
    <location>
        <begin position="1"/>
        <end position="21"/>
    </location>
</feature>
<proteinExistence type="predicted"/>
<accession>A0A6P7HHA0</accession>
<organism evidence="4">
    <name type="scientific">Diabrotica virgifera virgifera</name>
    <name type="common">western corn rootworm</name>
    <dbReference type="NCBI Taxonomy" id="50390"/>
    <lineage>
        <taxon>Eukaryota</taxon>
        <taxon>Metazoa</taxon>
        <taxon>Ecdysozoa</taxon>
        <taxon>Arthropoda</taxon>
        <taxon>Hexapoda</taxon>
        <taxon>Insecta</taxon>
        <taxon>Pterygota</taxon>
        <taxon>Neoptera</taxon>
        <taxon>Endopterygota</taxon>
        <taxon>Coleoptera</taxon>
        <taxon>Polyphaga</taxon>
        <taxon>Cucujiformia</taxon>
        <taxon>Chrysomeloidea</taxon>
        <taxon>Chrysomelidae</taxon>
        <taxon>Galerucinae</taxon>
        <taxon>Diabroticina</taxon>
        <taxon>Diabroticites</taxon>
        <taxon>Diabrotica</taxon>
    </lineage>
</organism>
<protein>
    <submittedName>
        <fullName evidence="4">Uncharacterized protein LOC114348735</fullName>
    </submittedName>
</protein>
<sequence length="178" mass="20551">MAIFKVFGLIAVFSIFDLVLGGSPLSGYVEIISRKTGKKVGVENIDDETVFLYAKDNLTLTTWKVVPTCFSGESTRAGYWIRLKDHEKWRWNHRWGCRFTNTSIIAYKDGKDTNENNYFYYDITTGEIEVCKKNFLYVDPSDCSMKSLDVDKDKKDDRKFSVRVVKLIPAAEIPDCWK</sequence>
<reference evidence="4" key="1">
    <citation type="submission" date="2025-04" db="UniProtKB">
        <authorList>
            <consortium name="RefSeq"/>
        </authorList>
    </citation>
    <scope>IDENTIFICATION</scope>
    <source>
        <tissue evidence="4">Whole insect</tissue>
    </source>
</reference>
<dbReference type="InParanoid" id="A0A6P7HHA0"/>
<dbReference type="Proteomes" id="UP001652700">
    <property type="component" value="Unplaced"/>
</dbReference>
<feature type="chain" id="PRO_5027922336" evidence="1">
    <location>
        <begin position="22"/>
        <end position="178"/>
    </location>
</feature>
<dbReference type="AlphaFoldDB" id="A0A6P7HHA0"/>
<reference evidence="2" key="2">
    <citation type="submission" date="2025-05" db="UniProtKB">
        <authorList>
            <consortium name="EnsemblMetazoa"/>
        </authorList>
    </citation>
    <scope>IDENTIFICATION</scope>
</reference>
<gene>
    <name evidence="4" type="primary">LOC114348735</name>
</gene>
<evidence type="ECO:0000313" key="2">
    <source>
        <dbReference type="EnsemblMetazoa" id="XP_028155040.1"/>
    </source>
</evidence>
<evidence type="ECO:0000313" key="3">
    <source>
        <dbReference type="Proteomes" id="UP001652700"/>
    </source>
</evidence>